<name>A0ACC2LCN0_PERAE</name>
<evidence type="ECO:0000313" key="2">
    <source>
        <dbReference type="Proteomes" id="UP001234297"/>
    </source>
</evidence>
<dbReference type="EMBL" id="CM056815">
    <property type="protein sequence ID" value="KAJ8631073.1"/>
    <property type="molecule type" value="Genomic_DNA"/>
</dbReference>
<organism evidence="1 2">
    <name type="scientific">Persea americana</name>
    <name type="common">Avocado</name>
    <dbReference type="NCBI Taxonomy" id="3435"/>
    <lineage>
        <taxon>Eukaryota</taxon>
        <taxon>Viridiplantae</taxon>
        <taxon>Streptophyta</taxon>
        <taxon>Embryophyta</taxon>
        <taxon>Tracheophyta</taxon>
        <taxon>Spermatophyta</taxon>
        <taxon>Magnoliopsida</taxon>
        <taxon>Magnoliidae</taxon>
        <taxon>Laurales</taxon>
        <taxon>Lauraceae</taxon>
        <taxon>Persea</taxon>
    </lineage>
</organism>
<proteinExistence type="predicted"/>
<accession>A0ACC2LCN0</accession>
<reference evidence="1 2" key="1">
    <citation type="journal article" date="2022" name="Hortic Res">
        <title>A haplotype resolved chromosomal level avocado genome allows analysis of novel avocado genes.</title>
        <authorList>
            <person name="Nath O."/>
            <person name="Fletcher S.J."/>
            <person name="Hayward A."/>
            <person name="Shaw L.M."/>
            <person name="Masouleh A.K."/>
            <person name="Furtado A."/>
            <person name="Henry R.J."/>
            <person name="Mitter N."/>
        </authorList>
    </citation>
    <scope>NUCLEOTIDE SEQUENCE [LARGE SCALE GENOMIC DNA]</scope>
    <source>
        <strain evidence="2">cv. Hass</strain>
    </source>
</reference>
<comment type="caution">
    <text evidence="1">The sequence shown here is derived from an EMBL/GenBank/DDBJ whole genome shotgun (WGS) entry which is preliminary data.</text>
</comment>
<protein>
    <submittedName>
        <fullName evidence="1">Uncharacterized protein</fullName>
    </submittedName>
</protein>
<sequence>MPPPLSSSPSLSRHHLPHLRAPPLVAPRSSPRRRTPDHVDPLTPHAPCTHSTLPCVIPPVSFFLHFFSSSSSLSFSLSLSLFSLSPLFFSFLFYPPYHRCTVAAPPWIAAPTFSSPSPILLLYPGVVGGKQEREGEGSTAAGLGGGSECELTKGAVDFDKTAEAAVAPVTGQRRVRNPAFPANEFGKPQLSTGKIWRWGKGSATSLLFLLLLIAFLGFRGE</sequence>
<evidence type="ECO:0000313" key="1">
    <source>
        <dbReference type="EMBL" id="KAJ8631073.1"/>
    </source>
</evidence>
<keyword evidence="2" id="KW-1185">Reference proteome</keyword>
<gene>
    <name evidence="1" type="ORF">MRB53_024396</name>
</gene>
<dbReference type="Proteomes" id="UP001234297">
    <property type="component" value="Chromosome 7"/>
</dbReference>